<dbReference type="EnsemblPlants" id="KEH26098">
    <property type="protein sequence ID" value="KEH26098"/>
    <property type="gene ID" value="MTR_6g445010"/>
</dbReference>
<sequence>MCHKVGLENTSKISAILVAEVGILASSVIWMDHNSFEVQDHKSSFGSPTSHSPRTTCEVCWNKGDGDAMILNVDGSALTNPGKEGFGGLVRKHDGTFQFGFYGSVDWTIYLHHTFREGNAYDDVLSKLGTNNVDHLIVLQERPSSLSSALLADVV</sequence>
<dbReference type="HOGENOM" id="CLU_1698149_0_0_1"/>
<dbReference type="Proteomes" id="UP000002051">
    <property type="component" value="Chromosome 6"/>
</dbReference>
<protein>
    <recommendedName>
        <fullName evidence="4">RNase H type-1 domain-containing protein</fullName>
    </recommendedName>
</protein>
<proteinExistence type="predicted"/>
<evidence type="ECO:0000313" key="1">
    <source>
        <dbReference type="EMBL" id="KEH26098.1"/>
    </source>
</evidence>
<keyword evidence="3" id="KW-1185">Reference proteome</keyword>
<organism evidence="1 3">
    <name type="scientific">Medicago truncatula</name>
    <name type="common">Barrel medic</name>
    <name type="synonym">Medicago tribuloides</name>
    <dbReference type="NCBI Taxonomy" id="3880"/>
    <lineage>
        <taxon>Eukaryota</taxon>
        <taxon>Viridiplantae</taxon>
        <taxon>Streptophyta</taxon>
        <taxon>Embryophyta</taxon>
        <taxon>Tracheophyta</taxon>
        <taxon>Spermatophyta</taxon>
        <taxon>Magnoliopsida</taxon>
        <taxon>eudicotyledons</taxon>
        <taxon>Gunneridae</taxon>
        <taxon>Pentapetalae</taxon>
        <taxon>rosids</taxon>
        <taxon>fabids</taxon>
        <taxon>Fabales</taxon>
        <taxon>Fabaceae</taxon>
        <taxon>Papilionoideae</taxon>
        <taxon>50 kb inversion clade</taxon>
        <taxon>NPAAA clade</taxon>
        <taxon>Hologalegina</taxon>
        <taxon>IRL clade</taxon>
        <taxon>Trifolieae</taxon>
        <taxon>Medicago</taxon>
    </lineage>
</organism>
<evidence type="ECO:0000313" key="2">
    <source>
        <dbReference type="EnsemblPlants" id="KEH26098"/>
    </source>
</evidence>
<evidence type="ECO:0000313" key="3">
    <source>
        <dbReference type="Proteomes" id="UP000002051"/>
    </source>
</evidence>
<evidence type="ECO:0008006" key="4">
    <source>
        <dbReference type="Google" id="ProtNLM"/>
    </source>
</evidence>
<gene>
    <name evidence="1" type="ordered locus">MTR_6g445010</name>
</gene>
<reference evidence="1 3" key="2">
    <citation type="journal article" date="2014" name="BMC Genomics">
        <title>An improved genome release (version Mt4.0) for the model legume Medicago truncatula.</title>
        <authorList>
            <person name="Tang H."/>
            <person name="Krishnakumar V."/>
            <person name="Bidwell S."/>
            <person name="Rosen B."/>
            <person name="Chan A."/>
            <person name="Zhou S."/>
            <person name="Gentzbittel L."/>
            <person name="Childs K.L."/>
            <person name="Yandell M."/>
            <person name="Gundlach H."/>
            <person name="Mayer K.F."/>
            <person name="Schwartz D.C."/>
            <person name="Town C.D."/>
        </authorList>
    </citation>
    <scope>GENOME REANNOTATION</scope>
    <source>
        <strain evidence="1">A17</strain>
        <strain evidence="2 3">cv. Jemalong A17</strain>
    </source>
</reference>
<dbReference type="AlphaFoldDB" id="A0A072UAH9"/>
<reference evidence="2" key="3">
    <citation type="submission" date="2015-04" db="UniProtKB">
        <authorList>
            <consortium name="EnsemblPlants"/>
        </authorList>
    </citation>
    <scope>IDENTIFICATION</scope>
    <source>
        <strain evidence="2">cv. Jemalong A17</strain>
    </source>
</reference>
<reference evidence="1 3" key="1">
    <citation type="journal article" date="2011" name="Nature">
        <title>The Medicago genome provides insight into the evolution of rhizobial symbioses.</title>
        <authorList>
            <person name="Young N.D."/>
            <person name="Debelle F."/>
            <person name="Oldroyd G.E."/>
            <person name="Geurts R."/>
            <person name="Cannon S.B."/>
            <person name="Udvardi M.K."/>
            <person name="Benedito V.A."/>
            <person name="Mayer K.F."/>
            <person name="Gouzy J."/>
            <person name="Schoof H."/>
            <person name="Van de Peer Y."/>
            <person name="Proost S."/>
            <person name="Cook D.R."/>
            <person name="Meyers B.C."/>
            <person name="Spannagl M."/>
            <person name="Cheung F."/>
            <person name="De Mita S."/>
            <person name="Krishnakumar V."/>
            <person name="Gundlach H."/>
            <person name="Zhou S."/>
            <person name="Mudge J."/>
            <person name="Bharti A.K."/>
            <person name="Murray J.D."/>
            <person name="Naoumkina M.A."/>
            <person name="Rosen B."/>
            <person name="Silverstein K.A."/>
            <person name="Tang H."/>
            <person name="Rombauts S."/>
            <person name="Zhao P.X."/>
            <person name="Zhou P."/>
            <person name="Barbe V."/>
            <person name="Bardou P."/>
            <person name="Bechner M."/>
            <person name="Bellec A."/>
            <person name="Berger A."/>
            <person name="Berges H."/>
            <person name="Bidwell S."/>
            <person name="Bisseling T."/>
            <person name="Choisne N."/>
            <person name="Couloux A."/>
            <person name="Denny R."/>
            <person name="Deshpande S."/>
            <person name="Dai X."/>
            <person name="Doyle J.J."/>
            <person name="Dudez A.M."/>
            <person name="Farmer A.D."/>
            <person name="Fouteau S."/>
            <person name="Franken C."/>
            <person name="Gibelin C."/>
            <person name="Gish J."/>
            <person name="Goldstein S."/>
            <person name="Gonzalez A.J."/>
            <person name="Green P.J."/>
            <person name="Hallab A."/>
            <person name="Hartog M."/>
            <person name="Hua A."/>
            <person name="Humphray S.J."/>
            <person name="Jeong D.H."/>
            <person name="Jing Y."/>
            <person name="Jocker A."/>
            <person name="Kenton S.M."/>
            <person name="Kim D.J."/>
            <person name="Klee K."/>
            <person name="Lai H."/>
            <person name="Lang C."/>
            <person name="Lin S."/>
            <person name="Macmil S.L."/>
            <person name="Magdelenat G."/>
            <person name="Matthews L."/>
            <person name="McCorrison J."/>
            <person name="Monaghan E.L."/>
            <person name="Mun J.H."/>
            <person name="Najar F.Z."/>
            <person name="Nicholson C."/>
            <person name="Noirot C."/>
            <person name="O'Bleness M."/>
            <person name="Paule C.R."/>
            <person name="Poulain J."/>
            <person name="Prion F."/>
            <person name="Qin B."/>
            <person name="Qu C."/>
            <person name="Retzel E.F."/>
            <person name="Riddle C."/>
            <person name="Sallet E."/>
            <person name="Samain S."/>
            <person name="Samson N."/>
            <person name="Sanders I."/>
            <person name="Saurat O."/>
            <person name="Scarpelli C."/>
            <person name="Schiex T."/>
            <person name="Segurens B."/>
            <person name="Severin A.J."/>
            <person name="Sherrier D.J."/>
            <person name="Shi R."/>
            <person name="Sims S."/>
            <person name="Singer S.R."/>
            <person name="Sinharoy S."/>
            <person name="Sterck L."/>
            <person name="Viollet A."/>
            <person name="Wang B.B."/>
            <person name="Wang K."/>
            <person name="Wang M."/>
            <person name="Wang X."/>
            <person name="Warfsmann J."/>
            <person name="Weissenbach J."/>
            <person name="White D.D."/>
            <person name="White J.D."/>
            <person name="Wiley G.B."/>
            <person name="Wincker P."/>
            <person name="Xing Y."/>
            <person name="Yang L."/>
            <person name="Yao Z."/>
            <person name="Ying F."/>
            <person name="Zhai J."/>
            <person name="Zhou L."/>
            <person name="Zuber A."/>
            <person name="Denarie J."/>
            <person name="Dixon R.A."/>
            <person name="May G.D."/>
            <person name="Schwartz D.C."/>
            <person name="Rogers J."/>
            <person name="Quetier F."/>
            <person name="Town C.D."/>
            <person name="Roe B.A."/>
        </authorList>
    </citation>
    <scope>NUCLEOTIDE SEQUENCE [LARGE SCALE GENOMIC DNA]</scope>
    <source>
        <strain evidence="1">A17</strain>
        <strain evidence="2 3">cv. Jemalong A17</strain>
    </source>
</reference>
<accession>A0A072UAH9</accession>
<dbReference type="EMBL" id="CM001222">
    <property type="protein sequence ID" value="KEH26098.1"/>
    <property type="molecule type" value="Genomic_DNA"/>
</dbReference>
<name>A0A072UAH9_MEDTR</name>